<dbReference type="Gene3D" id="1.10.101.10">
    <property type="entry name" value="PGBD-like superfamily/PGBD"/>
    <property type="match status" value="1"/>
</dbReference>
<name>A0A1F6VEH1_9BACT</name>
<protein>
    <recommendedName>
        <fullName evidence="1">Peptidoglycan binding-like domain-containing protein</fullName>
    </recommendedName>
</protein>
<evidence type="ECO:0000313" key="3">
    <source>
        <dbReference type="Proteomes" id="UP000178235"/>
    </source>
</evidence>
<dbReference type="InterPro" id="IPR036366">
    <property type="entry name" value="PGBDSf"/>
</dbReference>
<dbReference type="EMBL" id="MFTS01000007">
    <property type="protein sequence ID" value="OGI67985.1"/>
    <property type="molecule type" value="Genomic_DNA"/>
</dbReference>
<evidence type="ECO:0000259" key="1">
    <source>
        <dbReference type="Pfam" id="PF01471"/>
    </source>
</evidence>
<dbReference type="InterPro" id="IPR002477">
    <property type="entry name" value="Peptidoglycan-bd-like"/>
</dbReference>
<dbReference type="InterPro" id="IPR036365">
    <property type="entry name" value="PGBD-like_sf"/>
</dbReference>
<reference evidence="2 3" key="1">
    <citation type="journal article" date="2016" name="Nat. Commun.">
        <title>Thousands of microbial genomes shed light on interconnected biogeochemical processes in an aquifer system.</title>
        <authorList>
            <person name="Anantharaman K."/>
            <person name="Brown C.T."/>
            <person name="Hug L.A."/>
            <person name="Sharon I."/>
            <person name="Castelle C.J."/>
            <person name="Probst A.J."/>
            <person name="Thomas B.C."/>
            <person name="Singh A."/>
            <person name="Wilkins M.J."/>
            <person name="Karaoz U."/>
            <person name="Brodie E.L."/>
            <person name="Williams K.H."/>
            <person name="Hubbard S.S."/>
            <person name="Banfield J.F."/>
        </authorList>
    </citation>
    <scope>NUCLEOTIDE SEQUENCE [LARGE SCALE GENOMIC DNA]</scope>
</reference>
<feature type="domain" description="Peptidoglycan binding-like" evidence="1">
    <location>
        <begin position="28"/>
        <end position="83"/>
    </location>
</feature>
<dbReference type="Pfam" id="PF01471">
    <property type="entry name" value="PG_binding_1"/>
    <property type="match status" value="1"/>
</dbReference>
<dbReference type="SUPFAM" id="SSF47090">
    <property type="entry name" value="PGBD-like"/>
    <property type="match status" value="1"/>
</dbReference>
<proteinExistence type="predicted"/>
<dbReference type="Proteomes" id="UP000178235">
    <property type="component" value="Unassembled WGS sequence"/>
</dbReference>
<accession>A0A1F6VEH1</accession>
<organism evidence="2 3">
    <name type="scientific">Candidatus Nomurabacteria bacterium RIFCSPHIGHO2_01_FULL_42_15</name>
    <dbReference type="NCBI Taxonomy" id="1801742"/>
    <lineage>
        <taxon>Bacteria</taxon>
        <taxon>Candidatus Nomuraibacteriota</taxon>
    </lineage>
</organism>
<gene>
    <name evidence="2" type="ORF">A2738_03985</name>
</gene>
<dbReference type="AlphaFoldDB" id="A0A1F6VEH1"/>
<evidence type="ECO:0000313" key="2">
    <source>
        <dbReference type="EMBL" id="OGI67985.1"/>
    </source>
</evidence>
<sequence length="86" mass="9308">MTVALATTGTVLGTESFHFTQFLEEGSRGNEVRELQKSLNARGYDAGNVDGIFGAKVKGAVIKFQTDNQLKVDGIVGYEVRSLLNK</sequence>
<comment type="caution">
    <text evidence="2">The sequence shown here is derived from an EMBL/GenBank/DDBJ whole genome shotgun (WGS) entry which is preliminary data.</text>
</comment>